<organism evidence="3">
    <name type="scientific">Drosophila sechellia</name>
    <name type="common">Fruit fly</name>
    <dbReference type="NCBI Taxonomy" id="7238"/>
    <lineage>
        <taxon>Eukaryota</taxon>
        <taxon>Metazoa</taxon>
        <taxon>Ecdysozoa</taxon>
        <taxon>Arthropoda</taxon>
        <taxon>Hexapoda</taxon>
        <taxon>Insecta</taxon>
        <taxon>Pterygota</taxon>
        <taxon>Neoptera</taxon>
        <taxon>Endopterygota</taxon>
        <taxon>Diptera</taxon>
        <taxon>Brachycera</taxon>
        <taxon>Muscomorpha</taxon>
        <taxon>Ephydroidea</taxon>
        <taxon>Drosophilidae</taxon>
        <taxon>Drosophila</taxon>
        <taxon>Sophophora</taxon>
    </lineage>
</organism>
<protein>
    <submittedName>
        <fullName evidence="2">GM15035</fullName>
    </submittedName>
</protein>
<dbReference type="HOGENOM" id="CLU_2164648_0_0_1"/>
<evidence type="ECO:0000256" key="1">
    <source>
        <dbReference type="SAM" id="MobiDB-lite"/>
    </source>
</evidence>
<keyword evidence="3" id="KW-1185">Reference proteome</keyword>
<feature type="compositionally biased region" description="Basic and acidic residues" evidence="1">
    <location>
        <begin position="10"/>
        <end position="31"/>
    </location>
</feature>
<dbReference type="Proteomes" id="UP000001292">
    <property type="component" value="Unassembled WGS sequence"/>
</dbReference>
<dbReference type="EMBL" id="CH687634">
    <property type="protein sequence ID" value="EDW44581.1"/>
    <property type="molecule type" value="Genomic_DNA"/>
</dbReference>
<accession>B4IQE5</accession>
<dbReference type="STRING" id="7238.B4IQE5"/>
<feature type="non-terminal residue" evidence="2">
    <location>
        <position position="1"/>
    </location>
</feature>
<gene>
    <name evidence="2" type="primary">Dsec\GM15035</name>
    <name evidence="2" type="ORF">Dsec_GM15035</name>
</gene>
<feature type="region of interest" description="Disordered" evidence="1">
    <location>
        <begin position="1"/>
        <end position="54"/>
    </location>
</feature>
<sequence length="111" mass="12499">DEDESTLENESNRSESKSVISLKDRDREKDSLSAVSAVSAGRKSSSTHHKDDTSTFYNPIAADVSYSMRHVEESWHHLMRSDDTTRFKQIAVCNFDFLLAAVSSPISFVVR</sequence>
<reference evidence="2 3" key="1">
    <citation type="journal article" date="2007" name="Nature">
        <title>Evolution of genes and genomes on the Drosophila phylogeny.</title>
        <authorList>
            <consortium name="Drosophila 12 Genomes Consortium"/>
            <person name="Clark A.G."/>
            <person name="Eisen M.B."/>
            <person name="Smith D.R."/>
            <person name="Bergman C.M."/>
            <person name="Oliver B."/>
            <person name="Markow T.A."/>
            <person name="Kaufman T.C."/>
            <person name="Kellis M."/>
            <person name="Gelbart W."/>
            <person name="Iyer V.N."/>
            <person name="Pollard D.A."/>
            <person name="Sackton T.B."/>
            <person name="Larracuente A.M."/>
            <person name="Singh N.D."/>
            <person name="Abad J.P."/>
            <person name="Abt D.N."/>
            <person name="Adryan B."/>
            <person name="Aguade M."/>
            <person name="Akashi H."/>
            <person name="Anderson W.W."/>
            <person name="Aquadro C.F."/>
            <person name="Ardell D.H."/>
            <person name="Arguello R."/>
            <person name="Artieri C.G."/>
            <person name="Barbash D.A."/>
            <person name="Barker D."/>
            <person name="Barsanti P."/>
            <person name="Batterham P."/>
            <person name="Batzoglou S."/>
            <person name="Begun D."/>
            <person name="Bhutkar A."/>
            <person name="Blanco E."/>
            <person name="Bosak S.A."/>
            <person name="Bradley R.K."/>
            <person name="Brand A.D."/>
            <person name="Brent M.R."/>
            <person name="Brooks A.N."/>
            <person name="Brown R.H."/>
            <person name="Butlin R.K."/>
            <person name="Caggese C."/>
            <person name="Calvi B.R."/>
            <person name="Bernardo de Carvalho A."/>
            <person name="Caspi A."/>
            <person name="Castrezana S."/>
            <person name="Celniker S.E."/>
            <person name="Chang J.L."/>
            <person name="Chapple C."/>
            <person name="Chatterji S."/>
            <person name="Chinwalla A."/>
            <person name="Civetta A."/>
            <person name="Clifton S.W."/>
            <person name="Comeron J.M."/>
            <person name="Costello J.C."/>
            <person name="Coyne J.A."/>
            <person name="Daub J."/>
            <person name="David R.G."/>
            <person name="Delcher A.L."/>
            <person name="Delehaunty K."/>
            <person name="Do C.B."/>
            <person name="Ebling H."/>
            <person name="Edwards K."/>
            <person name="Eickbush T."/>
            <person name="Evans J.D."/>
            <person name="Filipski A."/>
            <person name="Findeiss S."/>
            <person name="Freyhult E."/>
            <person name="Fulton L."/>
            <person name="Fulton R."/>
            <person name="Garcia A.C."/>
            <person name="Gardiner A."/>
            <person name="Garfield D.A."/>
            <person name="Garvin B.E."/>
            <person name="Gibson G."/>
            <person name="Gilbert D."/>
            <person name="Gnerre S."/>
            <person name="Godfrey J."/>
            <person name="Good R."/>
            <person name="Gotea V."/>
            <person name="Gravely B."/>
            <person name="Greenberg A.J."/>
            <person name="Griffiths-Jones S."/>
            <person name="Gross S."/>
            <person name="Guigo R."/>
            <person name="Gustafson E.A."/>
            <person name="Haerty W."/>
            <person name="Hahn M.W."/>
            <person name="Halligan D.L."/>
            <person name="Halpern A.L."/>
            <person name="Halter G.M."/>
            <person name="Han M.V."/>
            <person name="Heger A."/>
            <person name="Hillier L."/>
            <person name="Hinrichs A.S."/>
            <person name="Holmes I."/>
            <person name="Hoskins R.A."/>
            <person name="Hubisz M.J."/>
            <person name="Hultmark D."/>
            <person name="Huntley M.A."/>
            <person name="Jaffe D.B."/>
            <person name="Jagadeeshan S."/>
            <person name="Jeck W.R."/>
            <person name="Johnson J."/>
            <person name="Jones C.D."/>
            <person name="Jordan W.C."/>
            <person name="Karpen G.H."/>
            <person name="Kataoka E."/>
            <person name="Keightley P.D."/>
            <person name="Kheradpour P."/>
            <person name="Kirkness E.F."/>
            <person name="Koerich L.B."/>
            <person name="Kristiansen K."/>
            <person name="Kudrna D."/>
            <person name="Kulathinal R.J."/>
            <person name="Kumar S."/>
            <person name="Kwok R."/>
            <person name="Lander E."/>
            <person name="Langley C.H."/>
            <person name="Lapoint R."/>
            <person name="Lazzaro B.P."/>
            <person name="Lee S.J."/>
            <person name="Levesque L."/>
            <person name="Li R."/>
            <person name="Lin C.F."/>
            <person name="Lin M.F."/>
            <person name="Lindblad-Toh K."/>
            <person name="Llopart A."/>
            <person name="Long M."/>
            <person name="Low L."/>
            <person name="Lozovsky E."/>
            <person name="Lu J."/>
            <person name="Luo M."/>
            <person name="Machado C.A."/>
            <person name="Makalowski W."/>
            <person name="Marzo M."/>
            <person name="Matsuda M."/>
            <person name="Matzkin L."/>
            <person name="McAllister B."/>
            <person name="McBride C.S."/>
            <person name="McKernan B."/>
            <person name="McKernan K."/>
            <person name="Mendez-Lago M."/>
            <person name="Minx P."/>
            <person name="Mollenhauer M.U."/>
            <person name="Montooth K."/>
            <person name="Mount S.M."/>
            <person name="Mu X."/>
            <person name="Myers E."/>
            <person name="Negre B."/>
            <person name="Newfeld S."/>
            <person name="Nielsen R."/>
            <person name="Noor M.A."/>
            <person name="O'Grady P."/>
            <person name="Pachter L."/>
            <person name="Papaceit M."/>
            <person name="Parisi M.J."/>
            <person name="Parisi M."/>
            <person name="Parts L."/>
            <person name="Pedersen J.S."/>
            <person name="Pesole G."/>
            <person name="Phillippy A.M."/>
            <person name="Ponting C.P."/>
            <person name="Pop M."/>
            <person name="Porcelli D."/>
            <person name="Powell J.R."/>
            <person name="Prohaska S."/>
            <person name="Pruitt K."/>
            <person name="Puig M."/>
            <person name="Quesneville H."/>
            <person name="Ram K.R."/>
            <person name="Rand D."/>
            <person name="Rasmussen M.D."/>
            <person name="Reed L.K."/>
            <person name="Reenan R."/>
            <person name="Reily A."/>
            <person name="Remington K.A."/>
            <person name="Rieger T.T."/>
            <person name="Ritchie M.G."/>
            <person name="Robin C."/>
            <person name="Rogers Y.H."/>
            <person name="Rohde C."/>
            <person name="Rozas J."/>
            <person name="Rubenfield M.J."/>
            <person name="Ruiz A."/>
            <person name="Russo S."/>
            <person name="Salzberg S.L."/>
            <person name="Sanchez-Gracia A."/>
            <person name="Saranga D.J."/>
            <person name="Sato H."/>
            <person name="Schaeffer S.W."/>
            <person name="Schatz M.C."/>
            <person name="Schlenke T."/>
            <person name="Schwartz R."/>
            <person name="Segarra C."/>
            <person name="Singh R.S."/>
            <person name="Sirot L."/>
            <person name="Sirota M."/>
            <person name="Sisneros N.B."/>
            <person name="Smith C.D."/>
            <person name="Smith T.F."/>
            <person name="Spieth J."/>
            <person name="Stage D.E."/>
            <person name="Stark A."/>
            <person name="Stephan W."/>
            <person name="Strausberg R.L."/>
            <person name="Strempel S."/>
            <person name="Sturgill D."/>
            <person name="Sutton G."/>
            <person name="Sutton G.G."/>
            <person name="Tao W."/>
            <person name="Teichmann S."/>
            <person name="Tobari Y.N."/>
            <person name="Tomimura Y."/>
            <person name="Tsolas J.M."/>
            <person name="Valente V.L."/>
            <person name="Venter E."/>
            <person name="Venter J.C."/>
            <person name="Vicario S."/>
            <person name="Vieira F.G."/>
            <person name="Vilella A.J."/>
            <person name="Villasante A."/>
            <person name="Walenz B."/>
            <person name="Wang J."/>
            <person name="Wasserman M."/>
            <person name="Watts T."/>
            <person name="Wilson D."/>
            <person name="Wilson R.K."/>
            <person name="Wing R.A."/>
            <person name="Wolfner M.F."/>
            <person name="Wong A."/>
            <person name="Wong G.K."/>
            <person name="Wu C.I."/>
            <person name="Wu G."/>
            <person name="Yamamoto D."/>
            <person name="Yang H.P."/>
            <person name="Yang S.P."/>
            <person name="Yorke J.A."/>
            <person name="Yoshida K."/>
            <person name="Zdobnov E."/>
            <person name="Zhang P."/>
            <person name="Zhang Y."/>
            <person name="Zimin A.V."/>
            <person name="Baldwin J."/>
            <person name="Abdouelleil A."/>
            <person name="Abdulkadir J."/>
            <person name="Abebe A."/>
            <person name="Abera B."/>
            <person name="Abreu J."/>
            <person name="Acer S.C."/>
            <person name="Aftuck L."/>
            <person name="Alexander A."/>
            <person name="An P."/>
            <person name="Anderson E."/>
            <person name="Anderson S."/>
            <person name="Arachi H."/>
            <person name="Azer M."/>
            <person name="Bachantsang P."/>
            <person name="Barry A."/>
            <person name="Bayul T."/>
            <person name="Berlin A."/>
            <person name="Bessette D."/>
            <person name="Bloom T."/>
            <person name="Blye J."/>
            <person name="Boguslavskiy L."/>
            <person name="Bonnet C."/>
            <person name="Boukhgalter B."/>
            <person name="Bourzgui I."/>
            <person name="Brown A."/>
            <person name="Cahill P."/>
            <person name="Channer S."/>
            <person name="Cheshatsang Y."/>
            <person name="Chuda L."/>
            <person name="Citroen M."/>
            <person name="Collymore A."/>
            <person name="Cooke P."/>
            <person name="Costello M."/>
            <person name="D'Aco K."/>
            <person name="Daza R."/>
            <person name="De Haan G."/>
            <person name="DeGray S."/>
            <person name="DeMaso C."/>
            <person name="Dhargay N."/>
            <person name="Dooley K."/>
            <person name="Dooley E."/>
            <person name="Doricent M."/>
            <person name="Dorje P."/>
            <person name="Dorjee K."/>
            <person name="Dupes A."/>
            <person name="Elong R."/>
            <person name="Falk J."/>
            <person name="Farina A."/>
            <person name="Faro S."/>
            <person name="Ferguson D."/>
            <person name="Fisher S."/>
            <person name="Foley C.D."/>
            <person name="Franke A."/>
            <person name="Friedrich D."/>
            <person name="Gadbois L."/>
            <person name="Gearin G."/>
            <person name="Gearin C.R."/>
            <person name="Giannoukos G."/>
            <person name="Goode T."/>
            <person name="Graham J."/>
            <person name="Grandbois E."/>
            <person name="Grewal S."/>
            <person name="Gyaltsen K."/>
            <person name="Hafez N."/>
            <person name="Hagos B."/>
            <person name="Hall J."/>
            <person name="Henson C."/>
            <person name="Hollinger A."/>
            <person name="Honan T."/>
            <person name="Huard M.D."/>
            <person name="Hughes L."/>
            <person name="Hurhula B."/>
            <person name="Husby M.E."/>
            <person name="Kamat A."/>
            <person name="Kanga B."/>
            <person name="Kashin S."/>
            <person name="Khazanovich D."/>
            <person name="Kisner P."/>
            <person name="Lance K."/>
            <person name="Lara M."/>
            <person name="Lee W."/>
            <person name="Lennon N."/>
            <person name="Letendre F."/>
            <person name="LeVine R."/>
            <person name="Lipovsky A."/>
            <person name="Liu X."/>
            <person name="Liu J."/>
            <person name="Liu S."/>
            <person name="Lokyitsang T."/>
            <person name="Lokyitsang Y."/>
            <person name="Lubonja R."/>
            <person name="Lui A."/>
            <person name="MacDonald P."/>
            <person name="Magnisalis V."/>
            <person name="Maru K."/>
            <person name="Matthews C."/>
            <person name="McCusker W."/>
            <person name="McDonough S."/>
            <person name="Mehta T."/>
            <person name="Meldrim J."/>
            <person name="Meneus L."/>
            <person name="Mihai O."/>
            <person name="Mihalev A."/>
            <person name="Mihova T."/>
            <person name="Mittelman R."/>
            <person name="Mlenga V."/>
            <person name="Montmayeur A."/>
            <person name="Mulrain L."/>
            <person name="Navidi A."/>
            <person name="Naylor J."/>
            <person name="Negash T."/>
            <person name="Nguyen T."/>
            <person name="Nguyen N."/>
            <person name="Nicol R."/>
            <person name="Norbu C."/>
            <person name="Norbu N."/>
            <person name="Novod N."/>
            <person name="O'Neill B."/>
            <person name="Osman S."/>
            <person name="Markiewicz E."/>
            <person name="Oyono O.L."/>
            <person name="Patti C."/>
            <person name="Phunkhang P."/>
            <person name="Pierre F."/>
            <person name="Priest M."/>
            <person name="Raghuraman S."/>
            <person name="Rege F."/>
            <person name="Reyes R."/>
            <person name="Rise C."/>
            <person name="Rogov P."/>
            <person name="Ross K."/>
            <person name="Ryan E."/>
            <person name="Settipalli S."/>
            <person name="Shea T."/>
            <person name="Sherpa N."/>
            <person name="Shi L."/>
            <person name="Shih D."/>
            <person name="Sparrow T."/>
            <person name="Spaulding J."/>
            <person name="Stalker J."/>
            <person name="Stange-Thomann N."/>
            <person name="Stavropoulos S."/>
            <person name="Stone C."/>
            <person name="Strader C."/>
            <person name="Tesfaye S."/>
            <person name="Thomson T."/>
            <person name="Thoulutsang Y."/>
            <person name="Thoulutsang D."/>
            <person name="Topham K."/>
            <person name="Topping I."/>
            <person name="Tsamla T."/>
            <person name="Vassiliev H."/>
            <person name="Vo A."/>
            <person name="Wangchuk T."/>
            <person name="Wangdi T."/>
            <person name="Weiand M."/>
            <person name="Wilkinson J."/>
            <person name="Wilson A."/>
            <person name="Yadav S."/>
            <person name="Young G."/>
            <person name="Yu Q."/>
            <person name="Zembek L."/>
            <person name="Zhong D."/>
            <person name="Zimmer A."/>
            <person name="Zwirko Z."/>
            <person name="Jaffe D.B."/>
            <person name="Alvarez P."/>
            <person name="Brockman W."/>
            <person name="Butler J."/>
            <person name="Chin C."/>
            <person name="Gnerre S."/>
            <person name="Grabherr M."/>
            <person name="Kleber M."/>
            <person name="Mauceli E."/>
            <person name="MacCallum I."/>
        </authorList>
    </citation>
    <scope>NUCLEOTIDE SEQUENCE [LARGE SCALE GENOMIC DNA]</scope>
    <source>
        <strain evidence="3">Rob3c / Tucson 14021-0248.25</strain>
    </source>
</reference>
<name>B4IQE5_DROSE</name>
<evidence type="ECO:0000313" key="3">
    <source>
        <dbReference type="Proteomes" id="UP000001292"/>
    </source>
</evidence>
<proteinExistence type="predicted"/>
<dbReference type="AlphaFoldDB" id="B4IQE5"/>
<evidence type="ECO:0000313" key="2">
    <source>
        <dbReference type="EMBL" id="EDW44581.1"/>
    </source>
</evidence>